<evidence type="ECO:0000256" key="4">
    <source>
        <dbReference type="SAM" id="MobiDB-lite"/>
    </source>
</evidence>
<feature type="compositionally biased region" description="Polar residues" evidence="4">
    <location>
        <begin position="1278"/>
        <end position="1289"/>
    </location>
</feature>
<dbReference type="Gene3D" id="3.40.50.300">
    <property type="entry name" value="P-loop containing nucleotide triphosphate hydrolases"/>
    <property type="match status" value="1"/>
</dbReference>
<evidence type="ECO:0000256" key="2">
    <source>
        <dbReference type="ARBA" id="ARBA00023125"/>
    </source>
</evidence>
<dbReference type="PROSITE" id="PS51755">
    <property type="entry name" value="OMPR_PHOB"/>
    <property type="match status" value="1"/>
</dbReference>
<evidence type="ECO:0000256" key="3">
    <source>
        <dbReference type="PROSITE-ProRule" id="PRU01091"/>
    </source>
</evidence>
<feature type="region of interest" description="Disordered" evidence="4">
    <location>
        <begin position="1251"/>
        <end position="1289"/>
    </location>
</feature>
<evidence type="ECO:0000256" key="1">
    <source>
        <dbReference type="ARBA" id="ARBA00005820"/>
    </source>
</evidence>
<feature type="compositionally biased region" description="Gly residues" evidence="4">
    <location>
        <begin position="131"/>
        <end position="152"/>
    </location>
</feature>
<evidence type="ECO:0000313" key="6">
    <source>
        <dbReference type="EMBL" id="MFD1545497.1"/>
    </source>
</evidence>
<feature type="compositionally biased region" description="Basic and acidic residues" evidence="4">
    <location>
        <begin position="528"/>
        <end position="540"/>
    </location>
</feature>
<evidence type="ECO:0000313" key="7">
    <source>
        <dbReference type="Proteomes" id="UP001597097"/>
    </source>
</evidence>
<dbReference type="Gene3D" id="1.25.40.10">
    <property type="entry name" value="Tetratricopeptide repeat domain"/>
    <property type="match status" value="2"/>
</dbReference>
<feature type="domain" description="OmpR/PhoB-type" evidence="5">
    <location>
        <begin position="1"/>
        <end position="91"/>
    </location>
</feature>
<dbReference type="EMBL" id="JBHUCM010000048">
    <property type="protein sequence ID" value="MFD1545497.1"/>
    <property type="molecule type" value="Genomic_DNA"/>
</dbReference>
<comment type="similarity">
    <text evidence="1">Belongs to the AfsR/DnrI/RedD regulatory family.</text>
</comment>
<dbReference type="InterPro" id="IPR058852">
    <property type="entry name" value="HTH_77"/>
</dbReference>
<protein>
    <submittedName>
        <fullName evidence="6">BTAD domain-containing putative transcriptional regulator</fullName>
    </submittedName>
</protein>
<dbReference type="SMART" id="SM01043">
    <property type="entry name" value="BTAD"/>
    <property type="match status" value="1"/>
</dbReference>
<feature type="region of interest" description="Disordered" evidence="4">
    <location>
        <begin position="125"/>
        <end position="152"/>
    </location>
</feature>
<dbReference type="PANTHER" id="PTHR47691">
    <property type="entry name" value="REGULATOR-RELATED"/>
    <property type="match status" value="1"/>
</dbReference>
<feature type="region of interest" description="Disordered" evidence="4">
    <location>
        <begin position="481"/>
        <end position="540"/>
    </location>
</feature>
<dbReference type="SUPFAM" id="SSF48452">
    <property type="entry name" value="TPR-like"/>
    <property type="match status" value="2"/>
</dbReference>
<dbReference type="Proteomes" id="UP001597097">
    <property type="component" value="Unassembled WGS sequence"/>
</dbReference>
<dbReference type="PRINTS" id="PR00364">
    <property type="entry name" value="DISEASERSIST"/>
</dbReference>
<dbReference type="Gene3D" id="1.10.10.10">
    <property type="entry name" value="Winged helix-like DNA-binding domain superfamily/Winged helix DNA-binding domain"/>
    <property type="match status" value="1"/>
</dbReference>
<sequence length="1289" mass="137942">MSFGVLGPLAVWTDDGGRIEVTEPRMRALLADLLAHGGGPVSMDRLIDDLWGDRPSRNPVGTLQARVSQLRRVLGGPGSIVHTPAGYRLATVADPLPTSTEPDAFHSGPDPFRDRRRDADRFEGRHALGRSGAGGDAGRFRSGAGGDAGRFRSGAGGDAGRFRIAVDADRFLELTGRRSADPHERAAQLHEALTLWRGPAYADLADEEFLRPEIARLEEARLSALEEQAEVRLALGEDVDLADLVAQHPLRERLRAQHMTALYRGGRQGEALASYDDLRERLAGELGLDPTPELAALQEAILRQDPSLTARPPHSNLPSPLTELIGRDADLAQVRDLLNTARLVTLTGPGGVGKTRLALETAHSLLDESPAFPDGVWLVELGGIADVAEAIADVLGVRDDDTAPLPPRLATALAAKRALLVIDNCEHLVEEAAALVSALLRAAPGLRVLTTSREPLCVTGERVHAVPPLTEPDAIRLFTSRADLKPNATPRPHPTTAPDSSTAFDPTTGTVETTTGPAATYATSRPSRRNEPDGPNDRDEVGEAVATICRRLDGIPLALELAATRVRALGVREVAERLDDRFRLLSSGMRDAPSRQRTLRAVIDWSWDLLSGHERVVLRRLAVHADGCTLEAAEAICAEPGVDVVDVLARLVDRSLVVVTTGPRYRLLESVAAYCAERLAEAGEHGQITARHAHFYTSLAERADLRGPGQRQWLERLDTETANLRLALSGPEPLRLVNALAWYWFLRGRMGEARRSLATALSRTTPTPPQCPPAHPATDPLATDWPTTDRPATDRPATDRPATDRPATDRPATGASASDASAVGLPATGSPVTRGPVARSLVGDRPIGATSATDLSVTGPLVTSAPTVGHPVNGTAAEAAVASVWLAGMALSVGEVAPPVREAELDVVGRALADWFLTHVRWAYGDQAAHEAAASRALAAFEVLGDRWGIAAALSLRAKLAVGRADLAAMERDGRRSLELFSQLGDGWGQLEAMDALDRLAEIRGDHAEAARLRVEQLRLAEELGFEVAFKLAGLGRVALLAGQYERADHYHERARRLAVEQSYKAAEEHAVLGLALSARRQGRYERAEELLMPWLGWLREVRGTPGIAFLMAELGFAAEQRGDAGTALARQRDGYEAAQTTGDPRAIALALEGLAGALSLMAEQVEHRGPARQVMQADQTEEADQTDQRREAAGLLGVAAVLREAVGAPLPVPERADVDRIAARLRRAMGEEAFDAARASGRRKLRDHFPGAVGPGPGVEAAAQRLHPLGHSDQAEPASQTGQPRVGG</sequence>
<feature type="compositionally biased region" description="Low complexity" evidence="4">
    <location>
        <begin position="506"/>
        <end position="520"/>
    </location>
</feature>
<dbReference type="InterPro" id="IPR027417">
    <property type="entry name" value="P-loop_NTPase"/>
</dbReference>
<dbReference type="Pfam" id="PF25872">
    <property type="entry name" value="HTH_77"/>
    <property type="match status" value="1"/>
</dbReference>
<dbReference type="InterPro" id="IPR041664">
    <property type="entry name" value="AAA_16"/>
</dbReference>
<dbReference type="RefSeq" id="WP_308127274.1">
    <property type="nucleotide sequence ID" value="NZ_JBHUCM010000048.1"/>
</dbReference>
<organism evidence="6 7">
    <name type="scientific">Nonomuraea guangzhouensis</name>
    <dbReference type="NCBI Taxonomy" id="1291555"/>
    <lineage>
        <taxon>Bacteria</taxon>
        <taxon>Bacillati</taxon>
        <taxon>Actinomycetota</taxon>
        <taxon>Actinomycetes</taxon>
        <taxon>Streptosporangiales</taxon>
        <taxon>Streptosporangiaceae</taxon>
        <taxon>Nonomuraea</taxon>
    </lineage>
</organism>
<gene>
    <name evidence="6" type="ORF">ACFSJ0_51245</name>
</gene>
<reference evidence="7" key="1">
    <citation type="journal article" date="2019" name="Int. J. Syst. Evol. Microbiol.">
        <title>The Global Catalogue of Microorganisms (GCM) 10K type strain sequencing project: providing services to taxonomists for standard genome sequencing and annotation.</title>
        <authorList>
            <consortium name="The Broad Institute Genomics Platform"/>
            <consortium name="The Broad Institute Genome Sequencing Center for Infectious Disease"/>
            <person name="Wu L."/>
            <person name="Ma J."/>
        </authorList>
    </citation>
    <scope>NUCLEOTIDE SEQUENCE [LARGE SCALE GENOMIC DNA]</scope>
    <source>
        <strain evidence="7">CGMCC 1.15399</strain>
    </source>
</reference>
<dbReference type="InterPro" id="IPR016032">
    <property type="entry name" value="Sig_transdc_resp-reg_C-effctor"/>
</dbReference>
<comment type="caution">
    <text evidence="6">The sequence shown here is derived from an EMBL/GenBank/DDBJ whole genome shotgun (WGS) entry which is preliminary data.</text>
</comment>
<dbReference type="SMART" id="SM00862">
    <property type="entry name" value="Trans_reg_C"/>
    <property type="match status" value="1"/>
</dbReference>
<feature type="region of interest" description="Disordered" evidence="4">
    <location>
        <begin position="1170"/>
        <end position="1189"/>
    </location>
</feature>
<dbReference type="PANTHER" id="PTHR47691:SF3">
    <property type="entry name" value="HTH-TYPE TRANSCRIPTIONAL REGULATOR RV0890C-RELATED"/>
    <property type="match status" value="1"/>
</dbReference>
<feature type="compositionally biased region" description="Pro residues" evidence="4">
    <location>
        <begin position="766"/>
        <end position="775"/>
    </location>
</feature>
<name>A0ABW4GW66_9ACTN</name>
<dbReference type="CDD" id="cd15831">
    <property type="entry name" value="BTAD"/>
    <property type="match status" value="1"/>
</dbReference>
<keyword evidence="2 3" id="KW-0238">DNA-binding</keyword>
<feature type="compositionally biased region" description="Basic and acidic residues" evidence="4">
    <location>
        <begin position="791"/>
        <end position="808"/>
    </location>
</feature>
<evidence type="ECO:0000259" key="5">
    <source>
        <dbReference type="PROSITE" id="PS51755"/>
    </source>
</evidence>
<proteinExistence type="inferred from homology"/>
<dbReference type="SUPFAM" id="SSF52540">
    <property type="entry name" value="P-loop containing nucleoside triphosphate hydrolases"/>
    <property type="match status" value="1"/>
</dbReference>
<dbReference type="InterPro" id="IPR036388">
    <property type="entry name" value="WH-like_DNA-bd_sf"/>
</dbReference>
<feature type="region of interest" description="Disordered" evidence="4">
    <location>
        <begin position="761"/>
        <end position="844"/>
    </location>
</feature>
<accession>A0ABW4GW66</accession>
<keyword evidence="7" id="KW-1185">Reference proteome</keyword>
<feature type="DNA-binding region" description="OmpR/PhoB-type" evidence="3">
    <location>
        <begin position="1"/>
        <end position="91"/>
    </location>
</feature>
<dbReference type="InterPro" id="IPR001867">
    <property type="entry name" value="OmpR/PhoB-type_DNA-bd"/>
</dbReference>
<dbReference type="InterPro" id="IPR005158">
    <property type="entry name" value="BTAD"/>
</dbReference>
<dbReference type="Pfam" id="PF03704">
    <property type="entry name" value="BTAD"/>
    <property type="match status" value="1"/>
</dbReference>
<dbReference type="Pfam" id="PF13191">
    <property type="entry name" value="AAA_16"/>
    <property type="match status" value="1"/>
</dbReference>
<dbReference type="SUPFAM" id="SSF46894">
    <property type="entry name" value="C-terminal effector domain of the bipartite response regulators"/>
    <property type="match status" value="1"/>
</dbReference>
<dbReference type="InterPro" id="IPR011990">
    <property type="entry name" value="TPR-like_helical_dom_sf"/>
</dbReference>